<comment type="caution">
    <text evidence="1">The sequence shown here is derived from an EMBL/GenBank/DDBJ whole genome shotgun (WGS) entry which is preliminary data.</text>
</comment>
<reference evidence="1" key="1">
    <citation type="journal article" date="2014" name="Front. Microbiol.">
        <title>High frequency of phylogenetically diverse reductive dehalogenase-homologous genes in deep subseafloor sedimentary metagenomes.</title>
        <authorList>
            <person name="Kawai M."/>
            <person name="Futagami T."/>
            <person name="Toyoda A."/>
            <person name="Takaki Y."/>
            <person name="Nishi S."/>
            <person name="Hori S."/>
            <person name="Arai W."/>
            <person name="Tsubouchi T."/>
            <person name="Morono Y."/>
            <person name="Uchiyama I."/>
            <person name="Ito T."/>
            <person name="Fujiyama A."/>
            <person name="Inagaki F."/>
            <person name="Takami H."/>
        </authorList>
    </citation>
    <scope>NUCLEOTIDE SEQUENCE</scope>
    <source>
        <strain evidence="1">Expedition CK06-06</strain>
    </source>
</reference>
<proteinExistence type="predicted"/>
<evidence type="ECO:0000313" key="1">
    <source>
        <dbReference type="EMBL" id="GAG71760.1"/>
    </source>
</evidence>
<organism evidence="1">
    <name type="scientific">marine sediment metagenome</name>
    <dbReference type="NCBI Taxonomy" id="412755"/>
    <lineage>
        <taxon>unclassified sequences</taxon>
        <taxon>metagenomes</taxon>
        <taxon>ecological metagenomes</taxon>
    </lineage>
</organism>
<dbReference type="AlphaFoldDB" id="X0ZPU4"/>
<name>X0ZPU4_9ZZZZ</name>
<sequence>ANGGVFLAHQSGGNESLRIVGKAWGEKRFLFLNMLDLLFLWGSTKTIDVFANAMSSLSPLNIAVQSPIAQGGAAAARLSNISKDPWVEFKQKNLNEGYQEQHMTFPVITKNRVYVSMYIETFSWRQRLDKERRKMVEYTIFFRKYEPQPEYEFGEFDIPKKKGGFKHMKVYKQKTINRPAIYAAWKAVIEITATFATNPEMFNINNITSFGQQFVMNYFGIKGKDDRIPGIIEQRFFG</sequence>
<protein>
    <submittedName>
        <fullName evidence="1">Uncharacterized protein</fullName>
    </submittedName>
</protein>
<dbReference type="EMBL" id="BART01006937">
    <property type="protein sequence ID" value="GAG71760.1"/>
    <property type="molecule type" value="Genomic_DNA"/>
</dbReference>
<accession>X0ZPU4</accession>
<gene>
    <name evidence="1" type="ORF">S01H4_15824</name>
</gene>
<feature type="non-terminal residue" evidence="1">
    <location>
        <position position="1"/>
    </location>
</feature>